<feature type="domain" description="HTH cro/C1-type" evidence="1">
    <location>
        <begin position="2"/>
        <end position="51"/>
    </location>
</feature>
<dbReference type="CDD" id="cd00093">
    <property type="entry name" value="HTH_XRE"/>
    <property type="match status" value="1"/>
</dbReference>
<gene>
    <name evidence="2" type="ORF">HGO97_007510</name>
</gene>
<organism evidence="2 3">
    <name type="scientific">Faecalicatena faecalis</name>
    <dbReference type="NCBI Taxonomy" id="2726362"/>
    <lineage>
        <taxon>Bacteria</taxon>
        <taxon>Bacillati</taxon>
        <taxon>Bacillota</taxon>
        <taxon>Clostridia</taxon>
        <taxon>Lachnospirales</taxon>
        <taxon>Lachnospiraceae</taxon>
        <taxon>Faecalicatena</taxon>
    </lineage>
</organism>
<accession>A0ABS6D233</accession>
<dbReference type="EMBL" id="JABACJ020000005">
    <property type="protein sequence ID" value="MBU3875657.1"/>
    <property type="molecule type" value="Genomic_DNA"/>
</dbReference>
<evidence type="ECO:0000259" key="1">
    <source>
        <dbReference type="PROSITE" id="PS50943"/>
    </source>
</evidence>
<comment type="caution">
    <text evidence="2">The sequence shown here is derived from an EMBL/GenBank/DDBJ whole genome shotgun (WGS) entry which is preliminary data.</text>
</comment>
<evidence type="ECO:0000313" key="3">
    <source>
        <dbReference type="Proteomes" id="UP000723714"/>
    </source>
</evidence>
<dbReference type="Pfam" id="PF01381">
    <property type="entry name" value="HTH_3"/>
    <property type="match status" value="1"/>
</dbReference>
<evidence type="ECO:0000313" key="2">
    <source>
        <dbReference type="EMBL" id="MBU3875657.1"/>
    </source>
</evidence>
<reference evidence="2 3" key="1">
    <citation type="submission" date="2021-06" db="EMBL/GenBank/DDBJ databases">
        <title>Faecalicatena sp. nov. isolated from porcine feces.</title>
        <authorList>
            <person name="Oh B.S."/>
            <person name="Lee J.H."/>
        </authorList>
    </citation>
    <scope>NUCLEOTIDE SEQUENCE [LARGE SCALE GENOMIC DNA]</scope>
    <source>
        <strain evidence="2 3">AGMB00832</strain>
    </source>
</reference>
<dbReference type="InterPro" id="IPR001387">
    <property type="entry name" value="Cro/C1-type_HTH"/>
</dbReference>
<proteinExistence type="predicted"/>
<sequence length="67" mass="7311">MKEKGIKQSYVADKVGISPQILGAMLNEQRKIEVTEFYGICSAIDADPTQMAVNAGIYKMQEETASA</sequence>
<keyword evidence="3" id="KW-1185">Reference proteome</keyword>
<dbReference type="PROSITE" id="PS50943">
    <property type="entry name" value="HTH_CROC1"/>
    <property type="match status" value="1"/>
</dbReference>
<dbReference type="RefSeq" id="WP_216240697.1">
    <property type="nucleotide sequence ID" value="NZ_JABACJ020000005.1"/>
</dbReference>
<protein>
    <submittedName>
        <fullName evidence="2">Helix-turn-helix transcriptional regulator</fullName>
    </submittedName>
</protein>
<name>A0ABS6D233_9FIRM</name>
<dbReference type="Proteomes" id="UP000723714">
    <property type="component" value="Unassembled WGS sequence"/>
</dbReference>